<keyword evidence="1" id="KW-1133">Transmembrane helix</keyword>
<proteinExistence type="predicted"/>
<dbReference type="Proteomes" id="UP000051048">
    <property type="component" value="Unassembled WGS sequence"/>
</dbReference>
<feature type="transmembrane region" description="Helical" evidence="1">
    <location>
        <begin position="102"/>
        <end position="125"/>
    </location>
</feature>
<name>A0A0R1TGZ9_9LACO</name>
<feature type="transmembrane region" description="Helical" evidence="1">
    <location>
        <begin position="23"/>
        <end position="44"/>
    </location>
</feature>
<dbReference type="PATRIC" id="fig|1423740.3.peg.2322"/>
<protein>
    <submittedName>
        <fullName evidence="2">Uncharacterized protein</fullName>
    </submittedName>
</protein>
<evidence type="ECO:0000256" key="1">
    <source>
        <dbReference type="SAM" id="Phobius"/>
    </source>
</evidence>
<dbReference type="AlphaFoldDB" id="A0A0R1TGZ9"/>
<reference evidence="2 3" key="1">
    <citation type="journal article" date="2015" name="Genome Announc.">
        <title>Expanding the biotechnology potential of lactobacilli through comparative genomics of 213 strains and associated genera.</title>
        <authorList>
            <person name="Sun Z."/>
            <person name="Harris H.M."/>
            <person name="McCann A."/>
            <person name="Guo C."/>
            <person name="Argimon S."/>
            <person name="Zhang W."/>
            <person name="Yang X."/>
            <person name="Jeffery I.B."/>
            <person name="Cooney J.C."/>
            <person name="Kagawa T.F."/>
            <person name="Liu W."/>
            <person name="Song Y."/>
            <person name="Salvetti E."/>
            <person name="Wrobel A."/>
            <person name="Rasinkangas P."/>
            <person name="Parkhill J."/>
            <person name="Rea M.C."/>
            <person name="O'Sullivan O."/>
            <person name="Ritari J."/>
            <person name="Douillard F.P."/>
            <person name="Paul Ross R."/>
            <person name="Yang R."/>
            <person name="Briner A.E."/>
            <person name="Felis G.E."/>
            <person name="de Vos W.M."/>
            <person name="Barrangou R."/>
            <person name="Klaenhammer T.R."/>
            <person name="Caufield P.W."/>
            <person name="Cui Y."/>
            <person name="Zhang H."/>
            <person name="O'Toole P.W."/>
        </authorList>
    </citation>
    <scope>NUCLEOTIDE SEQUENCE [LARGE SCALE GENOMIC DNA]</scope>
    <source>
        <strain evidence="2 3">DSM 15833</strain>
    </source>
</reference>
<dbReference type="EMBL" id="AZFH01000056">
    <property type="protein sequence ID" value="KRL80541.1"/>
    <property type="molecule type" value="Genomic_DNA"/>
</dbReference>
<organism evidence="2 3">
    <name type="scientific">Ligilactobacillus equi DSM 15833 = JCM 10991</name>
    <dbReference type="NCBI Taxonomy" id="1423740"/>
    <lineage>
        <taxon>Bacteria</taxon>
        <taxon>Bacillati</taxon>
        <taxon>Bacillota</taxon>
        <taxon>Bacilli</taxon>
        <taxon>Lactobacillales</taxon>
        <taxon>Lactobacillaceae</taxon>
        <taxon>Ligilactobacillus</taxon>
    </lineage>
</organism>
<keyword evidence="1" id="KW-0812">Transmembrane</keyword>
<comment type="caution">
    <text evidence="2">The sequence shown here is derived from an EMBL/GenBank/DDBJ whole genome shotgun (WGS) entry which is preliminary data.</text>
</comment>
<gene>
    <name evidence="2" type="ORF">FC36_GL002138</name>
</gene>
<feature type="transmembrane region" description="Helical" evidence="1">
    <location>
        <begin position="131"/>
        <end position="153"/>
    </location>
</feature>
<feature type="transmembrane region" description="Helical" evidence="1">
    <location>
        <begin position="56"/>
        <end position="82"/>
    </location>
</feature>
<keyword evidence="1" id="KW-0472">Membrane</keyword>
<sequence length="167" mass="19135">MKNSIYERAKLSRIILKAVNRHLFRWPLWGAIIMSFMIGILLHVKEVKFVSVMREINVQIFNVAIAETSLILAAMAIIIVVYNKSILKQIINVGNGTFEGFIFPYIWGASLWTILAIGSLFFSLFPRFLEIFSIVIVYLGLVIYAICFMLYIIGELIQHVMLSSEIE</sequence>
<evidence type="ECO:0000313" key="3">
    <source>
        <dbReference type="Proteomes" id="UP000051048"/>
    </source>
</evidence>
<evidence type="ECO:0000313" key="2">
    <source>
        <dbReference type="EMBL" id="KRL80541.1"/>
    </source>
</evidence>
<accession>A0A0R1TGZ9</accession>